<sequence>MLTNVFVTALAVLASGDSRLEAGRYCVLQEGQVLEEHGLPQQHYACMYLEYDSSSKAKLVYNYLDWHSFKFEYDDIFIRDSGEILLRRHGDVEGPNLYPYLNVAFNLSVVPGQTDSVRMAAKDGSYVHYLTTQACTELPKPGLAKCHEKTERRALKVEEPRDYYASHSSQYSIQLYADSDKAARAAFTDGEGSTFKYDTGWATWELGLGSSCQLLTLNSLMKLSSYFVEIQADFVFDVHRNLVHFVPRKPEVYPGIKPHEIITLQAVPSGEHFW</sequence>
<comment type="caution">
    <text evidence="2">The sequence shown here is derived from an EMBL/GenBank/DDBJ whole genome shotgun (WGS) entry which is preliminary data.</text>
</comment>
<evidence type="ECO:0000313" key="3">
    <source>
        <dbReference type="Proteomes" id="UP000541610"/>
    </source>
</evidence>
<accession>A0A7J6NJG0</accession>
<dbReference type="AlphaFoldDB" id="A0A7J6NJG0"/>
<evidence type="ECO:0000313" key="2">
    <source>
        <dbReference type="EMBL" id="KAF4683999.1"/>
    </source>
</evidence>
<dbReference type="EMBL" id="JABANP010000334">
    <property type="protein sequence ID" value="KAF4683999.1"/>
    <property type="molecule type" value="Genomic_DNA"/>
</dbReference>
<proteinExistence type="predicted"/>
<name>A0A7J6NJG0_PEROL</name>
<evidence type="ECO:0008006" key="4">
    <source>
        <dbReference type="Google" id="ProtNLM"/>
    </source>
</evidence>
<evidence type="ECO:0000256" key="1">
    <source>
        <dbReference type="SAM" id="SignalP"/>
    </source>
</evidence>
<feature type="signal peptide" evidence="1">
    <location>
        <begin position="1"/>
        <end position="22"/>
    </location>
</feature>
<dbReference type="OrthoDB" id="10278402at2759"/>
<gene>
    <name evidence="2" type="ORF">FOZ60_008365</name>
</gene>
<feature type="chain" id="PRO_5029714910" description="Secreted protein" evidence="1">
    <location>
        <begin position="23"/>
        <end position="274"/>
    </location>
</feature>
<organism evidence="2 3">
    <name type="scientific">Perkinsus olseni</name>
    <name type="common">Perkinsus atlanticus</name>
    <dbReference type="NCBI Taxonomy" id="32597"/>
    <lineage>
        <taxon>Eukaryota</taxon>
        <taxon>Sar</taxon>
        <taxon>Alveolata</taxon>
        <taxon>Perkinsozoa</taxon>
        <taxon>Perkinsea</taxon>
        <taxon>Perkinsida</taxon>
        <taxon>Perkinsidae</taxon>
        <taxon>Perkinsus</taxon>
    </lineage>
</organism>
<dbReference type="Proteomes" id="UP000541610">
    <property type="component" value="Unassembled WGS sequence"/>
</dbReference>
<keyword evidence="1" id="KW-0732">Signal</keyword>
<protein>
    <recommendedName>
        <fullName evidence="4">Secreted protein</fullName>
    </recommendedName>
</protein>
<reference evidence="2 3" key="1">
    <citation type="submission" date="2020-04" db="EMBL/GenBank/DDBJ databases">
        <title>Perkinsus olseni comparative genomics.</title>
        <authorList>
            <person name="Bogema D.R."/>
        </authorList>
    </citation>
    <scope>NUCLEOTIDE SEQUENCE [LARGE SCALE GENOMIC DNA]</scope>
    <source>
        <strain evidence="2">00978-12</strain>
    </source>
</reference>